<protein>
    <recommendedName>
        <fullName evidence="1">DUF6590 domain-containing protein</fullName>
    </recommendedName>
</protein>
<name>A0A8E2F4X7_9PEZI</name>
<dbReference type="InterPro" id="IPR046497">
    <property type="entry name" value="DUF6590"/>
</dbReference>
<dbReference type="OrthoDB" id="3559580at2759"/>
<organism evidence="2 3">
    <name type="scientific">Glonium stellatum</name>
    <dbReference type="NCBI Taxonomy" id="574774"/>
    <lineage>
        <taxon>Eukaryota</taxon>
        <taxon>Fungi</taxon>
        <taxon>Dikarya</taxon>
        <taxon>Ascomycota</taxon>
        <taxon>Pezizomycotina</taxon>
        <taxon>Dothideomycetes</taxon>
        <taxon>Pleosporomycetidae</taxon>
        <taxon>Gloniales</taxon>
        <taxon>Gloniaceae</taxon>
        <taxon>Glonium</taxon>
    </lineage>
</organism>
<dbReference type="AlphaFoldDB" id="A0A8E2F4X7"/>
<accession>A0A8E2F4X7</accession>
<evidence type="ECO:0000313" key="2">
    <source>
        <dbReference type="EMBL" id="OCL10196.1"/>
    </source>
</evidence>
<sequence length="379" mass="42437">MTMAESWTWSQAHNDYYRCAYENGTLVYHWAKAQPEHALRSVEKPSEDLRLMAPSTSSANTIASKSKNPTVTLLAKDCLKSFEKMCEDLQSQNQETHDLILRVSNELDRFRLWMISFDIESGVLDEQPLSLATLQLLRSQLSSISKLLRQYSTSIKDHMNLEQHDHYITHIRHAISSILELSPVLEVAIDGIVTGNEDAIELDASVTAESIQLASSGEPSLIPSYQIERGKADTDSFVIDECVERDWVARFHNISNKTAGTASSVSSYSRSSQIASTALTSRTGSPDQGHAGSFREGLPLWAFRGTPDGTEVLDPEYRVQNAQFFKEGKVFAVLYSQSMSSNAQLTDNSNVSTVMHGQHIFTQIRRFVVVQERRGFCYA</sequence>
<evidence type="ECO:0000259" key="1">
    <source>
        <dbReference type="Pfam" id="PF20233"/>
    </source>
</evidence>
<feature type="domain" description="DUF6590" evidence="1">
    <location>
        <begin position="323"/>
        <end position="379"/>
    </location>
</feature>
<proteinExistence type="predicted"/>
<dbReference type="EMBL" id="KV749296">
    <property type="protein sequence ID" value="OCL10196.1"/>
    <property type="molecule type" value="Genomic_DNA"/>
</dbReference>
<keyword evidence="3" id="KW-1185">Reference proteome</keyword>
<gene>
    <name evidence="2" type="ORF">AOQ84DRAFT_402458</name>
</gene>
<dbReference type="Proteomes" id="UP000250140">
    <property type="component" value="Unassembled WGS sequence"/>
</dbReference>
<evidence type="ECO:0000313" key="3">
    <source>
        <dbReference type="Proteomes" id="UP000250140"/>
    </source>
</evidence>
<feature type="non-terminal residue" evidence="2">
    <location>
        <position position="379"/>
    </location>
</feature>
<reference evidence="2 3" key="1">
    <citation type="journal article" date="2016" name="Nat. Commun.">
        <title>Ectomycorrhizal ecology is imprinted in the genome of the dominant symbiotic fungus Cenococcum geophilum.</title>
        <authorList>
            <consortium name="DOE Joint Genome Institute"/>
            <person name="Peter M."/>
            <person name="Kohler A."/>
            <person name="Ohm R.A."/>
            <person name="Kuo A."/>
            <person name="Krutzmann J."/>
            <person name="Morin E."/>
            <person name="Arend M."/>
            <person name="Barry K.W."/>
            <person name="Binder M."/>
            <person name="Choi C."/>
            <person name="Clum A."/>
            <person name="Copeland A."/>
            <person name="Grisel N."/>
            <person name="Haridas S."/>
            <person name="Kipfer T."/>
            <person name="LaButti K."/>
            <person name="Lindquist E."/>
            <person name="Lipzen A."/>
            <person name="Maire R."/>
            <person name="Meier B."/>
            <person name="Mihaltcheva S."/>
            <person name="Molinier V."/>
            <person name="Murat C."/>
            <person name="Poggeler S."/>
            <person name="Quandt C.A."/>
            <person name="Sperisen C."/>
            <person name="Tritt A."/>
            <person name="Tisserant E."/>
            <person name="Crous P.W."/>
            <person name="Henrissat B."/>
            <person name="Nehls U."/>
            <person name="Egli S."/>
            <person name="Spatafora J.W."/>
            <person name="Grigoriev I.V."/>
            <person name="Martin F.M."/>
        </authorList>
    </citation>
    <scope>NUCLEOTIDE SEQUENCE [LARGE SCALE GENOMIC DNA]</scope>
    <source>
        <strain evidence="2 3">CBS 207.34</strain>
    </source>
</reference>
<dbReference type="Pfam" id="PF20233">
    <property type="entry name" value="DUF6590"/>
    <property type="match status" value="1"/>
</dbReference>